<feature type="signal peptide" evidence="2">
    <location>
        <begin position="1"/>
        <end position="16"/>
    </location>
</feature>
<organism evidence="3 4">
    <name type="scientific">Anthostomella pinea</name>
    <dbReference type="NCBI Taxonomy" id="933095"/>
    <lineage>
        <taxon>Eukaryota</taxon>
        <taxon>Fungi</taxon>
        <taxon>Dikarya</taxon>
        <taxon>Ascomycota</taxon>
        <taxon>Pezizomycotina</taxon>
        <taxon>Sordariomycetes</taxon>
        <taxon>Xylariomycetidae</taxon>
        <taxon>Xylariales</taxon>
        <taxon>Xylariaceae</taxon>
        <taxon>Anthostomella</taxon>
    </lineage>
</organism>
<accession>A0AAI8YIY5</accession>
<proteinExistence type="predicted"/>
<comment type="caution">
    <text evidence="3">The sequence shown here is derived from an EMBL/GenBank/DDBJ whole genome shotgun (WGS) entry which is preliminary data.</text>
</comment>
<dbReference type="EMBL" id="CAUWAG010000008">
    <property type="protein sequence ID" value="CAJ2506333.1"/>
    <property type="molecule type" value="Genomic_DNA"/>
</dbReference>
<evidence type="ECO:0000313" key="4">
    <source>
        <dbReference type="Proteomes" id="UP001295740"/>
    </source>
</evidence>
<evidence type="ECO:0000256" key="1">
    <source>
        <dbReference type="SAM" id="MobiDB-lite"/>
    </source>
</evidence>
<gene>
    <name evidence="3" type="ORF">KHLLAP_LOCUS6801</name>
</gene>
<reference evidence="3" key="1">
    <citation type="submission" date="2023-10" db="EMBL/GenBank/DDBJ databases">
        <authorList>
            <person name="Hackl T."/>
        </authorList>
    </citation>
    <scope>NUCLEOTIDE SEQUENCE</scope>
</reference>
<feature type="region of interest" description="Disordered" evidence="1">
    <location>
        <begin position="118"/>
        <end position="145"/>
    </location>
</feature>
<evidence type="ECO:0000313" key="3">
    <source>
        <dbReference type="EMBL" id="CAJ2506333.1"/>
    </source>
</evidence>
<keyword evidence="4" id="KW-1185">Reference proteome</keyword>
<keyword evidence="2" id="KW-0732">Signal</keyword>
<feature type="chain" id="PRO_5042604140" evidence="2">
    <location>
        <begin position="17"/>
        <end position="145"/>
    </location>
</feature>
<name>A0AAI8YIY5_9PEZI</name>
<sequence>MLYITIVALALASAATRFCVDPEERICAERPAKKDECDDALDEASLIPAMASLTSSSPSAAASSSHDLHSCEPCTVATDGATCLPHKCWGFRGHVLCHEDPAGLYMCLDPEYKSLSDVDSTTAPSDDHPHPIDLPHPPRGVCAVH</sequence>
<evidence type="ECO:0000256" key="2">
    <source>
        <dbReference type="SAM" id="SignalP"/>
    </source>
</evidence>
<protein>
    <submittedName>
        <fullName evidence="3">Uu.00g004630.m01.CDS01</fullName>
    </submittedName>
</protein>
<dbReference type="AlphaFoldDB" id="A0AAI8YIY5"/>
<dbReference type="Proteomes" id="UP001295740">
    <property type="component" value="Unassembled WGS sequence"/>
</dbReference>